<dbReference type="PANTHER" id="PTHR44591:SF3">
    <property type="entry name" value="RESPONSE REGULATORY DOMAIN-CONTAINING PROTEIN"/>
    <property type="match status" value="1"/>
</dbReference>
<sequence length="255" mass="28780">MAYHILLVDDVLLNRKVVKVALSALPDVAFLEAADGVNALEYIHSQTIDLVILDLIMPGALAGFDVLRQIKASVLYKHIPVIVYSAVSDTASIKQALELGAYDYFIKPLKPLELQTILPEKVRDALQTTEKKADHPIELRQAWEQPAKVRDQVVIGCVTSEEAASIKFLNARKAELKGKLKKLIDMDKEELYCTLYDMLVQEMGEVSTACEQWWDEKFEKYQWDNIVGDEIEVDYESGQVLVKNIAPEDKEDTAK</sequence>
<reference evidence="4" key="1">
    <citation type="submission" date="2024-05" db="EMBL/GenBank/DDBJ databases">
        <title>Isolation and characterization of Sporomusa carbonis sp. nov., a carboxydotrophic hydrogenogen in the genus of Sporomusa isolated from a charcoal burning pile.</title>
        <authorList>
            <person name="Boeer T."/>
            <person name="Rosenbaum F."/>
            <person name="Eysell L."/>
            <person name="Mueller V."/>
            <person name="Daniel R."/>
            <person name="Poehlein A."/>
        </authorList>
    </citation>
    <scope>NUCLEOTIDE SEQUENCE [LARGE SCALE GENOMIC DNA]</scope>
    <source>
        <strain evidence="4">DSM 3132</strain>
    </source>
</reference>
<dbReference type="InterPro" id="IPR050595">
    <property type="entry name" value="Bact_response_regulator"/>
</dbReference>
<dbReference type="Pfam" id="PF00072">
    <property type="entry name" value="Response_reg"/>
    <property type="match status" value="1"/>
</dbReference>
<name>A0ABZ3IVK6_SPOA4</name>
<dbReference type="InterPro" id="IPR026413">
    <property type="entry name" value="CXXX_rpt_assoc"/>
</dbReference>
<dbReference type="RefSeq" id="WP_093795400.1">
    <property type="nucleotide sequence ID" value="NZ_CP155571.1"/>
</dbReference>
<protein>
    <submittedName>
        <fullName evidence="4">Regulator of RpoS</fullName>
    </submittedName>
</protein>
<feature type="modified residue" description="4-aspartylphosphate" evidence="2">
    <location>
        <position position="54"/>
    </location>
</feature>
<accession>A0ABZ3IVK6</accession>
<feature type="domain" description="Response regulatory" evidence="3">
    <location>
        <begin position="4"/>
        <end position="122"/>
    </location>
</feature>
<dbReference type="InterPro" id="IPR001789">
    <property type="entry name" value="Sig_transdc_resp-reg_receiver"/>
</dbReference>
<dbReference type="Proteomes" id="UP000216052">
    <property type="component" value="Chromosome"/>
</dbReference>
<dbReference type="SUPFAM" id="SSF52172">
    <property type="entry name" value="CheY-like"/>
    <property type="match status" value="1"/>
</dbReference>
<keyword evidence="5" id="KW-1185">Reference proteome</keyword>
<dbReference type="InterPro" id="IPR011006">
    <property type="entry name" value="CheY-like_superfamily"/>
</dbReference>
<proteinExistence type="predicted"/>
<keyword evidence="1 2" id="KW-0597">Phosphoprotein</keyword>
<dbReference type="NCBIfam" id="TIGR04116">
    <property type="entry name" value="CXXX_rpt_assoc"/>
    <property type="match status" value="1"/>
</dbReference>
<evidence type="ECO:0000259" key="3">
    <source>
        <dbReference type="PROSITE" id="PS50110"/>
    </source>
</evidence>
<evidence type="ECO:0000313" key="5">
    <source>
        <dbReference type="Proteomes" id="UP000216052"/>
    </source>
</evidence>
<dbReference type="Gene3D" id="3.40.50.2300">
    <property type="match status" value="1"/>
</dbReference>
<evidence type="ECO:0000256" key="2">
    <source>
        <dbReference type="PROSITE-ProRule" id="PRU00169"/>
    </source>
</evidence>
<organism evidence="4 5">
    <name type="scientific">Sporomusa acidovorans (strain ATCC 49682 / DSM 3132 / Mol)</name>
    <dbReference type="NCBI Taxonomy" id="1123286"/>
    <lineage>
        <taxon>Bacteria</taxon>
        <taxon>Bacillati</taxon>
        <taxon>Bacillota</taxon>
        <taxon>Negativicutes</taxon>
        <taxon>Selenomonadales</taxon>
        <taxon>Sporomusaceae</taxon>
        <taxon>Sporomusa</taxon>
    </lineage>
</organism>
<dbReference type="SMART" id="SM00448">
    <property type="entry name" value="REC"/>
    <property type="match status" value="1"/>
</dbReference>
<dbReference type="PANTHER" id="PTHR44591">
    <property type="entry name" value="STRESS RESPONSE REGULATOR PROTEIN 1"/>
    <property type="match status" value="1"/>
</dbReference>
<evidence type="ECO:0000256" key="1">
    <source>
        <dbReference type="ARBA" id="ARBA00022553"/>
    </source>
</evidence>
<dbReference type="PROSITE" id="PS50110">
    <property type="entry name" value="RESPONSE_REGULATORY"/>
    <property type="match status" value="1"/>
</dbReference>
<evidence type="ECO:0000313" key="4">
    <source>
        <dbReference type="EMBL" id="XFO70104.1"/>
    </source>
</evidence>
<dbReference type="EMBL" id="CP155571">
    <property type="protein sequence ID" value="XFO70104.1"/>
    <property type="molecule type" value="Genomic_DNA"/>
</dbReference>
<gene>
    <name evidence="4" type="primary">rssB_1</name>
    <name evidence="4" type="ORF">SPACI_000910</name>
</gene>